<dbReference type="PANTHER" id="PTHR30612">
    <property type="entry name" value="SECA INNER MEMBRANE COMPONENT OF SEC PROTEIN SECRETION SYSTEM"/>
    <property type="match status" value="1"/>
</dbReference>
<name>A0A820V0J6_9BILA</name>
<dbReference type="GO" id="GO:0016020">
    <property type="term" value="C:membrane"/>
    <property type="evidence" value="ECO:0007669"/>
    <property type="project" value="InterPro"/>
</dbReference>
<dbReference type="Pfam" id="PF07517">
    <property type="entry name" value="SecA_DEAD"/>
    <property type="match status" value="1"/>
</dbReference>
<dbReference type="InterPro" id="IPR014001">
    <property type="entry name" value="Helicase_ATP-bd"/>
</dbReference>
<dbReference type="InterPro" id="IPR000185">
    <property type="entry name" value="SecA"/>
</dbReference>
<protein>
    <submittedName>
        <fullName evidence="5">Uncharacterized protein</fullName>
    </submittedName>
</protein>
<evidence type="ECO:0000256" key="1">
    <source>
        <dbReference type="ARBA" id="ARBA00022927"/>
    </source>
</evidence>
<evidence type="ECO:0000259" key="3">
    <source>
        <dbReference type="PROSITE" id="PS51192"/>
    </source>
</evidence>
<dbReference type="PRINTS" id="PR00906">
    <property type="entry name" value="SECA"/>
</dbReference>
<evidence type="ECO:0000259" key="4">
    <source>
        <dbReference type="PROSITE" id="PS51196"/>
    </source>
</evidence>
<dbReference type="GO" id="GO:0006605">
    <property type="term" value="P:protein targeting"/>
    <property type="evidence" value="ECO:0007669"/>
    <property type="project" value="InterPro"/>
</dbReference>
<keyword evidence="2" id="KW-0811">Translocation</keyword>
<dbReference type="GO" id="GO:0006886">
    <property type="term" value="P:intracellular protein transport"/>
    <property type="evidence" value="ECO:0007669"/>
    <property type="project" value="InterPro"/>
</dbReference>
<feature type="domain" description="SecA family profile" evidence="4">
    <location>
        <begin position="36"/>
        <end position="325"/>
    </location>
</feature>
<dbReference type="InterPro" id="IPR014018">
    <property type="entry name" value="SecA_motor_DEAD"/>
</dbReference>
<accession>A0A820V0J6</accession>
<feature type="non-terminal residue" evidence="5">
    <location>
        <position position="1"/>
    </location>
</feature>
<dbReference type="SUPFAM" id="SSF52540">
    <property type="entry name" value="P-loop containing nucleoside triphosphate hydrolases"/>
    <property type="match status" value="1"/>
</dbReference>
<dbReference type="PANTHER" id="PTHR30612:SF0">
    <property type="entry name" value="CHLOROPLAST PROTEIN-TRANSPORTING ATPASE"/>
    <property type="match status" value="1"/>
</dbReference>
<evidence type="ECO:0000313" key="5">
    <source>
        <dbReference type="EMBL" id="CAF4493384.1"/>
    </source>
</evidence>
<reference evidence="5" key="1">
    <citation type="submission" date="2021-02" db="EMBL/GenBank/DDBJ databases">
        <authorList>
            <person name="Nowell W R."/>
        </authorList>
    </citation>
    <scope>NUCLEOTIDE SEQUENCE</scope>
</reference>
<dbReference type="EMBL" id="CAJOBG010052230">
    <property type="protein sequence ID" value="CAF4493384.1"/>
    <property type="molecule type" value="Genomic_DNA"/>
</dbReference>
<feature type="domain" description="Helicase ATP-binding" evidence="3">
    <location>
        <begin position="127"/>
        <end position="284"/>
    </location>
</feature>
<keyword evidence="6" id="KW-1185">Reference proteome</keyword>
<evidence type="ECO:0000313" key="6">
    <source>
        <dbReference type="Proteomes" id="UP000663866"/>
    </source>
</evidence>
<dbReference type="GO" id="GO:0017038">
    <property type="term" value="P:protein import"/>
    <property type="evidence" value="ECO:0007669"/>
    <property type="project" value="InterPro"/>
</dbReference>
<dbReference type="InterPro" id="IPR011115">
    <property type="entry name" value="SecA_DEAD"/>
</dbReference>
<dbReference type="PROSITE" id="PS51192">
    <property type="entry name" value="HELICASE_ATP_BIND_1"/>
    <property type="match status" value="1"/>
</dbReference>
<feature type="non-terminal residue" evidence="5">
    <location>
        <position position="325"/>
    </location>
</feature>
<organism evidence="5 6">
    <name type="scientific">Rotaria magnacalcarata</name>
    <dbReference type="NCBI Taxonomy" id="392030"/>
    <lineage>
        <taxon>Eukaryota</taxon>
        <taxon>Metazoa</taxon>
        <taxon>Spiralia</taxon>
        <taxon>Gnathifera</taxon>
        <taxon>Rotifera</taxon>
        <taxon>Eurotatoria</taxon>
        <taxon>Bdelloidea</taxon>
        <taxon>Philodinida</taxon>
        <taxon>Philodinidae</taxon>
        <taxon>Rotaria</taxon>
    </lineage>
</organism>
<proteinExistence type="predicted"/>
<keyword evidence="1" id="KW-0813">Transport</keyword>
<dbReference type="Proteomes" id="UP000663866">
    <property type="component" value="Unassembled WGS sequence"/>
</dbReference>
<comment type="caution">
    <text evidence="5">The sequence shown here is derived from an EMBL/GenBank/DDBJ whole genome shotgun (WGS) entry which is preliminary data.</text>
</comment>
<dbReference type="Gene3D" id="3.40.50.300">
    <property type="entry name" value="P-loop containing nucleotide triphosphate hydrolases"/>
    <property type="match status" value="1"/>
</dbReference>
<dbReference type="InterPro" id="IPR027417">
    <property type="entry name" value="P-loop_NTPase"/>
</dbReference>
<dbReference type="GO" id="GO:0005524">
    <property type="term" value="F:ATP binding"/>
    <property type="evidence" value="ECO:0007669"/>
    <property type="project" value="InterPro"/>
</dbReference>
<gene>
    <name evidence="5" type="ORF">OVN521_LOCUS40317</name>
</gene>
<dbReference type="PROSITE" id="PS51196">
    <property type="entry name" value="SECA_MOTOR_DEAD"/>
    <property type="match status" value="1"/>
</dbReference>
<dbReference type="AlphaFoldDB" id="A0A820V0J6"/>
<keyword evidence="1" id="KW-0653">Protein transport</keyword>
<sequence>AIESNFSEIGEIRSAVGLIEELGNINSNNEDLKNFMGINLLEVVEKIKSSDLISQVLDNTIRDQSIYITQWTEKQIRRWADIVKENVDYWTKINDFTIEALAVIKQANLLHTEFNLTDAQILSCLIALNANVDKGRLLQIGTGEGKSTIVSVLAVIHALKGKKVDIITSSPVLAERDAKEKAKFYNMFDLQCSDNNDKSIYLAGPKKCYRKDIVYGEATQFQFDILRTEYAQLNTLDDRKCEVAIVDEVDSMLIDDSSKIARLATSMAGMDQLHIIYHVLWNRIVYLQDKIIEINDKMYLLYGKVGFEEGKMILEYADEKGNIIK</sequence>
<dbReference type="SMART" id="SM00957">
    <property type="entry name" value="SecA_DEAD"/>
    <property type="match status" value="1"/>
</dbReference>
<evidence type="ECO:0000256" key="2">
    <source>
        <dbReference type="ARBA" id="ARBA00023010"/>
    </source>
</evidence>